<organism evidence="1 2">
    <name type="scientific">Prevotella corporis</name>
    <dbReference type="NCBI Taxonomy" id="28128"/>
    <lineage>
        <taxon>Bacteria</taxon>
        <taxon>Pseudomonadati</taxon>
        <taxon>Bacteroidota</taxon>
        <taxon>Bacteroidia</taxon>
        <taxon>Bacteroidales</taxon>
        <taxon>Prevotellaceae</taxon>
        <taxon>Prevotella</taxon>
    </lineage>
</organism>
<name>A0A133Q1V5_9BACT</name>
<accession>A0A133Q1V5</accession>
<sequence length="70" mass="7388">MICLKIRTFAVATTTNVNYEGGGEGCDLLENSYLCGSNNNHAAGIRPPLPVVICLKIRTFAVATTTTLSA</sequence>
<proteinExistence type="predicted"/>
<dbReference type="AlphaFoldDB" id="A0A133Q1V5"/>
<protein>
    <submittedName>
        <fullName evidence="1">Uncharacterized protein</fullName>
    </submittedName>
</protein>
<dbReference type="EMBL" id="LRQG01000150">
    <property type="protein sequence ID" value="KXA36851.1"/>
    <property type="molecule type" value="Genomic_DNA"/>
</dbReference>
<evidence type="ECO:0000313" key="2">
    <source>
        <dbReference type="Proteomes" id="UP000070533"/>
    </source>
</evidence>
<comment type="caution">
    <text evidence="1">The sequence shown here is derived from an EMBL/GenBank/DDBJ whole genome shotgun (WGS) entry which is preliminary data.</text>
</comment>
<gene>
    <name evidence="1" type="ORF">HMPREF3226_01850</name>
</gene>
<evidence type="ECO:0000313" key="1">
    <source>
        <dbReference type="EMBL" id="KXA36851.1"/>
    </source>
</evidence>
<reference evidence="2" key="1">
    <citation type="submission" date="2016-01" db="EMBL/GenBank/DDBJ databases">
        <authorList>
            <person name="Mitreva M."/>
            <person name="Pepin K.H."/>
            <person name="Mihindukulasuriya K.A."/>
            <person name="Fulton R."/>
            <person name="Fronick C."/>
            <person name="O'Laughlin M."/>
            <person name="Miner T."/>
            <person name="Herter B."/>
            <person name="Rosa B.A."/>
            <person name="Cordes M."/>
            <person name="Tomlinson C."/>
            <person name="Wollam A."/>
            <person name="Palsikar V.B."/>
            <person name="Mardis E.R."/>
            <person name="Wilson R.K."/>
        </authorList>
    </citation>
    <scope>NUCLEOTIDE SEQUENCE [LARGE SCALE GENOMIC DNA]</scope>
    <source>
        <strain evidence="2">MJR7716</strain>
    </source>
</reference>
<keyword evidence="2" id="KW-1185">Reference proteome</keyword>
<dbReference type="Proteomes" id="UP000070533">
    <property type="component" value="Unassembled WGS sequence"/>
</dbReference>